<gene>
    <name evidence="1" type="ORF">F2Q69_00062338</name>
</gene>
<comment type="caution">
    <text evidence="1">The sequence shown here is derived from an EMBL/GenBank/DDBJ whole genome shotgun (WGS) entry which is preliminary data.</text>
</comment>
<dbReference type="AlphaFoldDB" id="A0A8S9RCU7"/>
<sequence>MHDASNRSNKIQTKFDIHNMTIHRMFKIKYSDHAPQYKVAFFRRKCAQHVPLLCVCGGLNGYIRSRDWRVGDSNLQFPISNDGTACQWTPLRAVGEAILNGFLLVASRFEPPFSPGARGNRGLSPLIPFPWAIDATLNHVCL</sequence>
<name>A0A8S9RCU7_BRACR</name>
<proteinExistence type="predicted"/>
<dbReference type="EMBL" id="QGKX02000095">
    <property type="protein sequence ID" value="KAF3570557.1"/>
    <property type="molecule type" value="Genomic_DNA"/>
</dbReference>
<evidence type="ECO:0000313" key="2">
    <source>
        <dbReference type="Proteomes" id="UP000712600"/>
    </source>
</evidence>
<reference evidence="1" key="1">
    <citation type="submission" date="2019-12" db="EMBL/GenBank/DDBJ databases">
        <title>Genome sequencing and annotation of Brassica cretica.</title>
        <authorList>
            <person name="Studholme D.J."/>
            <person name="Sarris P."/>
        </authorList>
    </citation>
    <scope>NUCLEOTIDE SEQUENCE</scope>
    <source>
        <strain evidence="1">PFS-109/04</strain>
        <tissue evidence="1">Leaf</tissue>
    </source>
</reference>
<accession>A0A8S9RCU7</accession>
<protein>
    <submittedName>
        <fullName evidence="1">Uncharacterized protein</fullName>
    </submittedName>
</protein>
<dbReference type="Proteomes" id="UP000712600">
    <property type="component" value="Unassembled WGS sequence"/>
</dbReference>
<organism evidence="1 2">
    <name type="scientific">Brassica cretica</name>
    <name type="common">Mustard</name>
    <dbReference type="NCBI Taxonomy" id="69181"/>
    <lineage>
        <taxon>Eukaryota</taxon>
        <taxon>Viridiplantae</taxon>
        <taxon>Streptophyta</taxon>
        <taxon>Embryophyta</taxon>
        <taxon>Tracheophyta</taxon>
        <taxon>Spermatophyta</taxon>
        <taxon>Magnoliopsida</taxon>
        <taxon>eudicotyledons</taxon>
        <taxon>Gunneridae</taxon>
        <taxon>Pentapetalae</taxon>
        <taxon>rosids</taxon>
        <taxon>malvids</taxon>
        <taxon>Brassicales</taxon>
        <taxon>Brassicaceae</taxon>
        <taxon>Brassiceae</taxon>
        <taxon>Brassica</taxon>
    </lineage>
</organism>
<evidence type="ECO:0000313" key="1">
    <source>
        <dbReference type="EMBL" id="KAF3570557.1"/>
    </source>
</evidence>